<keyword evidence="1" id="KW-0812">Transmembrane</keyword>
<dbReference type="Proteomes" id="UP000316096">
    <property type="component" value="Unassembled WGS sequence"/>
</dbReference>
<sequence length="142" mass="14876">MRLSMKPRTAPGRVATGAYILHTGLEKLNGGDERATGVHRTAANAFPFLEAVPPRRFLRALAIAEIATGTALLAPVVPAALAGAALTGFSGSLLAMYMRTPAMRRPGSIWPSQGGVAVSKDVWMLGIGLGLLADAASERRRK</sequence>
<dbReference type="EMBL" id="VFOZ01000001">
    <property type="protein sequence ID" value="TQL96448.1"/>
    <property type="molecule type" value="Genomic_DNA"/>
</dbReference>
<proteinExistence type="predicted"/>
<comment type="caution">
    <text evidence="2">The sequence shown here is derived from an EMBL/GenBank/DDBJ whole genome shotgun (WGS) entry which is preliminary data.</text>
</comment>
<evidence type="ECO:0000313" key="2">
    <source>
        <dbReference type="EMBL" id="TQL96448.1"/>
    </source>
</evidence>
<evidence type="ECO:0008006" key="4">
    <source>
        <dbReference type="Google" id="ProtNLM"/>
    </source>
</evidence>
<dbReference type="RefSeq" id="WP_141955303.1">
    <property type="nucleotide sequence ID" value="NZ_VFOZ01000001.1"/>
</dbReference>
<keyword evidence="3" id="KW-1185">Reference proteome</keyword>
<feature type="transmembrane region" description="Helical" evidence="1">
    <location>
        <begin position="80"/>
        <end position="98"/>
    </location>
</feature>
<evidence type="ECO:0000256" key="1">
    <source>
        <dbReference type="SAM" id="Phobius"/>
    </source>
</evidence>
<accession>A0A543CH90</accession>
<keyword evidence="1" id="KW-1133">Transmembrane helix</keyword>
<name>A0A543CH90_9ACTN</name>
<dbReference type="OrthoDB" id="3267263at2"/>
<evidence type="ECO:0000313" key="3">
    <source>
        <dbReference type="Proteomes" id="UP000316096"/>
    </source>
</evidence>
<dbReference type="AlphaFoldDB" id="A0A543CH90"/>
<reference evidence="2 3" key="1">
    <citation type="submission" date="2019-06" db="EMBL/GenBank/DDBJ databases">
        <title>Sequencing the genomes of 1000 actinobacteria strains.</title>
        <authorList>
            <person name="Klenk H.-P."/>
        </authorList>
    </citation>
    <scope>NUCLEOTIDE SEQUENCE [LARGE SCALE GENOMIC DNA]</scope>
    <source>
        <strain evidence="2 3">DSM 102200</strain>
    </source>
</reference>
<protein>
    <recommendedName>
        <fullName evidence="4">DoxX-like protein</fullName>
    </recommendedName>
</protein>
<gene>
    <name evidence="2" type="ORF">FB559_1977</name>
</gene>
<organism evidence="2 3">
    <name type="scientific">Actinoallomurus bryophytorum</name>
    <dbReference type="NCBI Taxonomy" id="1490222"/>
    <lineage>
        <taxon>Bacteria</taxon>
        <taxon>Bacillati</taxon>
        <taxon>Actinomycetota</taxon>
        <taxon>Actinomycetes</taxon>
        <taxon>Streptosporangiales</taxon>
        <taxon>Thermomonosporaceae</taxon>
        <taxon>Actinoallomurus</taxon>
    </lineage>
</organism>
<keyword evidence="1" id="KW-0472">Membrane</keyword>